<dbReference type="PANTHER" id="PTHR30201:SF2">
    <property type="entry name" value="2-(5''-TRIPHOSPHORIBOSYL)-3'-DEPHOSPHOCOENZYME-A SYNTHASE"/>
    <property type="match status" value="1"/>
</dbReference>
<dbReference type="PANTHER" id="PTHR30201">
    <property type="entry name" value="TRIPHOSPHORIBOSYL-DEPHOSPHO-COA SYNTHASE"/>
    <property type="match status" value="1"/>
</dbReference>
<keyword evidence="3 5" id="KW-0547">Nucleotide-binding</keyword>
<evidence type="ECO:0000256" key="4">
    <source>
        <dbReference type="ARBA" id="ARBA00022840"/>
    </source>
</evidence>
<dbReference type="GO" id="GO:0016757">
    <property type="term" value="F:glycosyltransferase activity"/>
    <property type="evidence" value="ECO:0007669"/>
    <property type="project" value="UniProtKB-KW"/>
</dbReference>
<dbReference type="Pfam" id="PF01874">
    <property type="entry name" value="CitG"/>
    <property type="match status" value="1"/>
</dbReference>
<keyword evidence="4 5" id="KW-0067">ATP-binding</keyword>
<reference evidence="7" key="1">
    <citation type="journal article" date="2019" name="Int. J. Syst. Evol. Microbiol.">
        <title>The Global Catalogue of Microorganisms (GCM) 10K type strain sequencing project: providing services to taxonomists for standard genome sequencing and annotation.</title>
        <authorList>
            <consortium name="The Broad Institute Genomics Platform"/>
            <consortium name="The Broad Institute Genome Sequencing Center for Infectious Disease"/>
            <person name="Wu L."/>
            <person name="Ma J."/>
        </authorList>
    </citation>
    <scope>NUCLEOTIDE SEQUENCE [LARGE SCALE GENOMIC DNA]</scope>
    <source>
        <strain evidence="7">CCM 8896</strain>
    </source>
</reference>
<comment type="similarity">
    <text evidence="5">Belongs to the CitG/MdcB family.</text>
</comment>
<evidence type="ECO:0000313" key="7">
    <source>
        <dbReference type="Proteomes" id="UP001597267"/>
    </source>
</evidence>
<evidence type="ECO:0000256" key="3">
    <source>
        <dbReference type="ARBA" id="ARBA00022741"/>
    </source>
</evidence>
<dbReference type="GO" id="GO:0046917">
    <property type="term" value="F:triphosphoribosyl-dephospho-CoA synthase activity"/>
    <property type="evidence" value="ECO:0007669"/>
    <property type="project" value="UniProtKB-EC"/>
</dbReference>
<name>A0ABW4JA27_9LACO</name>
<dbReference type="InterPro" id="IPR002736">
    <property type="entry name" value="CitG"/>
</dbReference>
<gene>
    <name evidence="5 6" type="primary">citG</name>
    <name evidence="6" type="ORF">ACFQ5M_08180</name>
</gene>
<dbReference type="RefSeq" id="WP_125715492.1">
    <property type="nucleotide sequence ID" value="NZ_JBHTOP010000022.1"/>
</dbReference>
<dbReference type="HAMAP" id="MF_00397">
    <property type="entry name" value="CitG"/>
    <property type="match status" value="1"/>
</dbReference>
<sequence length="289" mass="31769">MNKTAEQVAQMATNALLYEVNLYPKPGLVDPIDNGAHHDMDVNTFIRSATALTPSFYQFTLSGLTFSKTAPLTELFETVRRIGQQAEKDMFAATLGINTHKGAIFSFALFCAGIGYTLNTEKTILPQWTEQLTTKTFQTIQAMTIHLDQDFQNLDTKPNLTYGEKLYLDYGIKGIRGEAASGYPALQTVGLPFMRQTQEVALQQRLLDLFLTLLVNTTDSNIIHRSNLATLTAVQKDAAALIAKGGAQKLGRQPFDAMNQAFVKLNISPGGTADLIAASVFFGFLEQLF</sequence>
<proteinExistence type="inferred from homology"/>
<dbReference type="Proteomes" id="UP001597267">
    <property type="component" value="Unassembled WGS sequence"/>
</dbReference>
<keyword evidence="6" id="KW-0328">Glycosyltransferase</keyword>
<keyword evidence="2 5" id="KW-0808">Transferase</keyword>
<evidence type="ECO:0000256" key="1">
    <source>
        <dbReference type="ARBA" id="ARBA00001210"/>
    </source>
</evidence>
<comment type="caution">
    <text evidence="6">The sequence shown here is derived from an EMBL/GenBank/DDBJ whole genome shotgun (WGS) entry which is preliminary data.</text>
</comment>
<dbReference type="NCBIfam" id="TIGR03125">
    <property type="entry name" value="citrate_citG"/>
    <property type="match status" value="1"/>
</dbReference>
<keyword evidence="7" id="KW-1185">Reference proteome</keyword>
<accession>A0ABW4JA27</accession>
<evidence type="ECO:0000313" key="6">
    <source>
        <dbReference type="EMBL" id="MFD1672070.1"/>
    </source>
</evidence>
<organism evidence="6 7">
    <name type="scientific">Agrilactobacillus yilanensis</name>
    <dbReference type="NCBI Taxonomy" id="2485997"/>
    <lineage>
        <taxon>Bacteria</taxon>
        <taxon>Bacillati</taxon>
        <taxon>Bacillota</taxon>
        <taxon>Bacilli</taxon>
        <taxon>Lactobacillales</taxon>
        <taxon>Lactobacillaceae</taxon>
        <taxon>Agrilactobacillus</taxon>
    </lineage>
</organism>
<dbReference type="InterPro" id="IPR017551">
    <property type="entry name" value="TriPribosyl-deP-CoA_syn_CitG"/>
</dbReference>
<evidence type="ECO:0000256" key="5">
    <source>
        <dbReference type="HAMAP-Rule" id="MF_00397"/>
    </source>
</evidence>
<dbReference type="EC" id="2.4.2.52" evidence="5"/>
<dbReference type="Gene3D" id="1.10.4200.10">
    <property type="entry name" value="Triphosphoribosyl-dephospho-CoA protein"/>
    <property type="match status" value="1"/>
</dbReference>
<dbReference type="EMBL" id="JBHTOP010000022">
    <property type="protein sequence ID" value="MFD1672070.1"/>
    <property type="molecule type" value="Genomic_DNA"/>
</dbReference>
<comment type="catalytic activity">
    <reaction evidence="1 5">
        <text>3'-dephospho-CoA + ATP = 2'-(5''-triphospho-alpha-D-ribosyl)-3'-dephospho-CoA + adenine</text>
        <dbReference type="Rhea" id="RHEA:15117"/>
        <dbReference type="ChEBI" id="CHEBI:16708"/>
        <dbReference type="ChEBI" id="CHEBI:30616"/>
        <dbReference type="ChEBI" id="CHEBI:57328"/>
        <dbReference type="ChEBI" id="CHEBI:61378"/>
        <dbReference type="EC" id="2.4.2.52"/>
    </reaction>
</comment>
<evidence type="ECO:0000256" key="2">
    <source>
        <dbReference type="ARBA" id="ARBA00022679"/>
    </source>
</evidence>
<protein>
    <recommendedName>
        <fullName evidence="5">Probable 2-(5''-triphosphoribosyl)-3'-dephosphocoenzyme-A synthase</fullName>
        <shortName evidence="5">2-(5''-triphosphoribosyl)-3'-dephospho-CoA synthase</shortName>
        <ecNumber evidence="5">2.4.2.52</ecNumber>
    </recommendedName>
</protein>